<evidence type="ECO:0000259" key="1">
    <source>
        <dbReference type="SMART" id="SM00065"/>
    </source>
</evidence>
<dbReference type="InterPro" id="IPR003018">
    <property type="entry name" value="GAF"/>
</dbReference>
<reference evidence="3" key="1">
    <citation type="submission" date="2017-09" db="EMBL/GenBank/DDBJ databases">
        <authorList>
            <person name="Varghese N."/>
            <person name="Submissions S."/>
        </authorList>
    </citation>
    <scope>NUCLEOTIDE SEQUENCE [LARGE SCALE GENOMIC DNA]</scope>
    <source>
        <strain evidence="3">DSM 25885</strain>
    </source>
</reference>
<dbReference type="EMBL" id="OBEH01000001">
    <property type="protein sequence ID" value="SNY95081.1"/>
    <property type="molecule type" value="Genomic_DNA"/>
</dbReference>
<evidence type="ECO:0000313" key="2">
    <source>
        <dbReference type="EMBL" id="SNY95081.1"/>
    </source>
</evidence>
<keyword evidence="3" id="KW-1185">Reference proteome</keyword>
<dbReference type="Gene3D" id="3.30.450.40">
    <property type="match status" value="1"/>
</dbReference>
<dbReference type="Proteomes" id="UP000219048">
    <property type="component" value="Unassembled WGS sequence"/>
</dbReference>
<dbReference type="PANTHER" id="PTHR34220">
    <property type="entry name" value="SENSOR HISTIDINE KINASE YPDA"/>
    <property type="match status" value="1"/>
</dbReference>
<dbReference type="Pfam" id="PF13185">
    <property type="entry name" value="GAF_2"/>
    <property type="match status" value="1"/>
</dbReference>
<gene>
    <name evidence="2" type="ORF">SAMN06265377_0747</name>
</gene>
<accession>A0A285MHV4</accession>
<feature type="domain" description="GAF" evidence="1">
    <location>
        <begin position="63"/>
        <end position="210"/>
    </location>
</feature>
<dbReference type="AlphaFoldDB" id="A0A285MHV4"/>
<dbReference type="SMART" id="SM00065">
    <property type="entry name" value="GAF"/>
    <property type="match status" value="1"/>
</dbReference>
<organism evidence="2 3">
    <name type="scientific">Flagellimonas pacifica</name>
    <dbReference type="NCBI Taxonomy" id="1247520"/>
    <lineage>
        <taxon>Bacteria</taxon>
        <taxon>Pseudomonadati</taxon>
        <taxon>Bacteroidota</taxon>
        <taxon>Flavobacteriia</taxon>
        <taxon>Flavobacteriales</taxon>
        <taxon>Flavobacteriaceae</taxon>
        <taxon>Flagellimonas</taxon>
    </lineage>
</organism>
<proteinExistence type="predicted"/>
<evidence type="ECO:0000313" key="3">
    <source>
        <dbReference type="Proteomes" id="UP000219048"/>
    </source>
</evidence>
<name>A0A285MHV4_9FLAO</name>
<dbReference type="InterPro" id="IPR010559">
    <property type="entry name" value="Sig_transdc_His_kin_internal"/>
</dbReference>
<dbReference type="GO" id="GO:0000155">
    <property type="term" value="F:phosphorelay sensor kinase activity"/>
    <property type="evidence" value="ECO:0007669"/>
    <property type="project" value="InterPro"/>
</dbReference>
<dbReference type="InterPro" id="IPR029016">
    <property type="entry name" value="GAF-like_dom_sf"/>
</dbReference>
<dbReference type="InterPro" id="IPR050640">
    <property type="entry name" value="Bact_2-comp_sensor_kinase"/>
</dbReference>
<dbReference type="PANTHER" id="PTHR34220:SF7">
    <property type="entry name" value="SENSOR HISTIDINE KINASE YPDA"/>
    <property type="match status" value="1"/>
</dbReference>
<protein>
    <submittedName>
        <fullName evidence="2">GAF domain-containing protein</fullName>
    </submittedName>
</protein>
<dbReference type="SUPFAM" id="SSF55781">
    <property type="entry name" value="GAF domain-like"/>
    <property type="match status" value="1"/>
</dbReference>
<dbReference type="GO" id="GO:0016020">
    <property type="term" value="C:membrane"/>
    <property type="evidence" value="ECO:0007669"/>
    <property type="project" value="InterPro"/>
</dbReference>
<sequence length="428" mass="49428">MAGCFFVLKCRPPSNRIRCSPSKLASRKNFVNLCFLSNHQKLNAEQFSDILVYFSESLLGKENEEDILWDLAKNCIAKLGFVDCVIYLIDRDNKMLVQKAAYGPKNPKDNSLYNPVEIALGEGITGHVALTGVSEIIKDTSKDLRYIEDDELRLSEICVPISHEGTIYGIIDCEHPKKNFFTKKHLKMLSAIASICAIKIKSVRVNRALLSKQNRLLRLKEEMVELKLKALNSQLNPHFVFNALNAIQSFIASEKKKQALEYLSIFSKLIRFYLKHLDKETVNLKDEVDMLHWYLELQKLRYNDKFEYTIMVEKEEKVPSAAIPSFVIQTLFENIVERSIFHQHKNQRLDITFLVKENTVTLHIKYRHESDNSNTSYSPGYRENIVQWEDQIRLLNAIKPYKIEKEIVLIDDADLSGSNISLKLPNLI</sequence>
<dbReference type="Pfam" id="PF06580">
    <property type="entry name" value="His_kinase"/>
    <property type="match status" value="1"/>
</dbReference>